<comment type="caution">
    <text evidence="3">The sequence shown here is derived from an EMBL/GenBank/DDBJ whole genome shotgun (WGS) entry which is preliminary data.</text>
</comment>
<dbReference type="PROSITE" id="PS51011">
    <property type="entry name" value="ARID"/>
    <property type="match status" value="1"/>
</dbReference>
<reference evidence="3" key="1">
    <citation type="journal article" date="2017" name="Nature">
        <title>The sunflower genome provides insights into oil metabolism, flowering and Asterid evolution.</title>
        <authorList>
            <person name="Badouin H."/>
            <person name="Gouzy J."/>
            <person name="Grassa C.J."/>
            <person name="Murat F."/>
            <person name="Staton S.E."/>
            <person name="Cottret L."/>
            <person name="Lelandais-Briere C."/>
            <person name="Owens G.L."/>
            <person name="Carrere S."/>
            <person name="Mayjonade B."/>
            <person name="Legrand L."/>
            <person name="Gill N."/>
            <person name="Kane N.C."/>
            <person name="Bowers J.E."/>
            <person name="Hubner S."/>
            <person name="Bellec A."/>
            <person name="Berard A."/>
            <person name="Berges H."/>
            <person name="Blanchet N."/>
            <person name="Boniface M.C."/>
            <person name="Brunel D."/>
            <person name="Catrice O."/>
            <person name="Chaidir N."/>
            <person name="Claudel C."/>
            <person name="Donnadieu C."/>
            <person name="Faraut T."/>
            <person name="Fievet G."/>
            <person name="Helmstetter N."/>
            <person name="King M."/>
            <person name="Knapp S.J."/>
            <person name="Lai Z."/>
            <person name="Le Paslier M.C."/>
            <person name="Lippi Y."/>
            <person name="Lorenzon L."/>
            <person name="Mandel J.R."/>
            <person name="Marage G."/>
            <person name="Marchand G."/>
            <person name="Marquand E."/>
            <person name="Bret-Mestries E."/>
            <person name="Morien E."/>
            <person name="Nambeesan S."/>
            <person name="Nguyen T."/>
            <person name="Pegot-Espagnet P."/>
            <person name="Pouilly N."/>
            <person name="Raftis F."/>
            <person name="Sallet E."/>
            <person name="Schiex T."/>
            <person name="Thomas J."/>
            <person name="Vandecasteele C."/>
            <person name="Vares D."/>
            <person name="Vear F."/>
            <person name="Vautrin S."/>
            <person name="Crespi M."/>
            <person name="Mangin B."/>
            <person name="Burke J.M."/>
            <person name="Salse J."/>
            <person name="Munos S."/>
            <person name="Vincourt P."/>
            <person name="Rieseberg L.H."/>
            <person name="Langlade N.B."/>
        </authorList>
    </citation>
    <scope>NUCLEOTIDE SEQUENCE</scope>
    <source>
        <tissue evidence="3">Leaves</tissue>
    </source>
</reference>
<dbReference type="SMART" id="SM00501">
    <property type="entry name" value="BRIGHT"/>
    <property type="match status" value="1"/>
</dbReference>
<dbReference type="SUPFAM" id="SSF46774">
    <property type="entry name" value="ARID-like"/>
    <property type="match status" value="1"/>
</dbReference>
<dbReference type="Pfam" id="PF01388">
    <property type="entry name" value="ARID"/>
    <property type="match status" value="1"/>
</dbReference>
<organism evidence="3 4">
    <name type="scientific">Helianthus annuus</name>
    <name type="common">Common sunflower</name>
    <dbReference type="NCBI Taxonomy" id="4232"/>
    <lineage>
        <taxon>Eukaryota</taxon>
        <taxon>Viridiplantae</taxon>
        <taxon>Streptophyta</taxon>
        <taxon>Embryophyta</taxon>
        <taxon>Tracheophyta</taxon>
        <taxon>Spermatophyta</taxon>
        <taxon>Magnoliopsida</taxon>
        <taxon>eudicotyledons</taxon>
        <taxon>Gunneridae</taxon>
        <taxon>Pentapetalae</taxon>
        <taxon>asterids</taxon>
        <taxon>campanulids</taxon>
        <taxon>Asterales</taxon>
        <taxon>Asteraceae</taxon>
        <taxon>Asteroideae</taxon>
        <taxon>Heliantheae alliance</taxon>
        <taxon>Heliantheae</taxon>
        <taxon>Helianthus</taxon>
    </lineage>
</organism>
<dbReference type="Gene3D" id="1.10.150.60">
    <property type="entry name" value="ARID DNA-binding domain"/>
    <property type="match status" value="1"/>
</dbReference>
<sequence>MLDDVDYVRKYKFNLESKYDEMVDWFLTKKLEIVTRPIPAYDSDNRKVSLLELYMVVKREGGQRRVTENNLWVMVAKDMGFEYHDGEFMRLMYAMYLDVLIYYHKFKSTQTKVFEKEMVKSVVDPRRSRSEGDDKQETVADQMERNTRSDDAAEHEGEHYAFYAGKDWQGMKKLQKRRKIDLKQVKMVVDDVNRSVLMHSHKYNYV</sequence>
<name>A0A9K3NCD5_HELAN</name>
<dbReference type="Gramene" id="mRNA:HanXRQr2_Chr08g0336211">
    <property type="protein sequence ID" value="CDS:HanXRQr2_Chr08g0336211.1"/>
    <property type="gene ID" value="HanXRQr2_Chr08g0336211"/>
</dbReference>
<dbReference type="PANTHER" id="PTHR46410:SF26">
    <property type="entry name" value="BULB-TYPE LECTIN DOMAIN-CONTAINING PROTEIN-RELATED"/>
    <property type="match status" value="1"/>
</dbReference>
<dbReference type="InterPro" id="IPR001606">
    <property type="entry name" value="ARID_dom"/>
</dbReference>
<evidence type="ECO:0000259" key="2">
    <source>
        <dbReference type="PROSITE" id="PS51011"/>
    </source>
</evidence>
<feature type="region of interest" description="Disordered" evidence="1">
    <location>
        <begin position="124"/>
        <end position="152"/>
    </location>
</feature>
<dbReference type="AlphaFoldDB" id="A0A9K3NCD5"/>
<reference evidence="3" key="2">
    <citation type="submission" date="2020-06" db="EMBL/GenBank/DDBJ databases">
        <title>Helianthus annuus Genome sequencing and assembly Release 2.</title>
        <authorList>
            <person name="Gouzy J."/>
            <person name="Langlade N."/>
            <person name="Munos S."/>
        </authorList>
    </citation>
    <scope>NUCLEOTIDE SEQUENCE</scope>
    <source>
        <tissue evidence="3">Leaves</tissue>
    </source>
</reference>
<accession>A0A9K3NCD5</accession>
<feature type="domain" description="ARID" evidence="2">
    <location>
        <begin position="13"/>
        <end position="108"/>
    </location>
</feature>
<proteinExistence type="predicted"/>
<keyword evidence="4" id="KW-1185">Reference proteome</keyword>
<evidence type="ECO:0000313" key="4">
    <source>
        <dbReference type="Proteomes" id="UP000215914"/>
    </source>
</evidence>
<protein>
    <submittedName>
        <fullName evidence="3">Transcription factor &amp; chromatin remodeling ARID family</fullName>
    </submittedName>
</protein>
<dbReference type="EMBL" id="MNCJ02000323">
    <property type="protein sequence ID" value="KAF5795139.1"/>
    <property type="molecule type" value="Genomic_DNA"/>
</dbReference>
<dbReference type="GO" id="GO:0003677">
    <property type="term" value="F:DNA binding"/>
    <property type="evidence" value="ECO:0007669"/>
    <property type="project" value="InterPro"/>
</dbReference>
<dbReference type="PANTHER" id="PTHR46410">
    <property type="entry name" value="AT-RICH INTERACTIVE DOMAIN-CONTAINING PROTEIN 2"/>
    <property type="match status" value="1"/>
</dbReference>
<evidence type="ECO:0000313" key="3">
    <source>
        <dbReference type="EMBL" id="KAF5795139.1"/>
    </source>
</evidence>
<evidence type="ECO:0000256" key="1">
    <source>
        <dbReference type="SAM" id="MobiDB-lite"/>
    </source>
</evidence>
<gene>
    <name evidence="3" type="ORF">HanXRQr2_Chr08g0336211</name>
</gene>
<dbReference type="InterPro" id="IPR036431">
    <property type="entry name" value="ARID_dom_sf"/>
</dbReference>
<dbReference type="Proteomes" id="UP000215914">
    <property type="component" value="Unassembled WGS sequence"/>
</dbReference>